<dbReference type="PANTHER" id="PTHR24206">
    <property type="entry name" value="OS06G0237300 PROTEIN"/>
    <property type="match status" value="1"/>
</dbReference>
<dbReference type="GO" id="GO:0051017">
    <property type="term" value="P:actin filament bundle assembly"/>
    <property type="evidence" value="ECO:0007669"/>
    <property type="project" value="UniProtKB-ARBA"/>
</dbReference>
<dbReference type="Gene3D" id="2.10.110.10">
    <property type="entry name" value="Cysteine Rich Protein"/>
    <property type="match status" value="1"/>
</dbReference>
<evidence type="ECO:0000259" key="6">
    <source>
        <dbReference type="PROSITE" id="PS50023"/>
    </source>
</evidence>
<evidence type="ECO:0000256" key="1">
    <source>
        <dbReference type="ARBA" id="ARBA00022723"/>
    </source>
</evidence>
<feature type="compositionally biased region" description="Basic and acidic residues" evidence="5">
    <location>
        <begin position="101"/>
        <end position="117"/>
    </location>
</feature>
<feature type="domain" description="LIM zinc-binding" evidence="6">
    <location>
        <begin position="18"/>
        <end position="78"/>
    </location>
</feature>
<keyword evidence="8" id="KW-1185">Reference proteome</keyword>
<evidence type="ECO:0000256" key="3">
    <source>
        <dbReference type="ARBA" id="ARBA00023038"/>
    </source>
</evidence>
<evidence type="ECO:0000313" key="8">
    <source>
        <dbReference type="Proteomes" id="UP000834106"/>
    </source>
</evidence>
<dbReference type="FunFam" id="2.10.110.10:FF:000002">
    <property type="entry name" value="LIM domain and actin-binding 1"/>
    <property type="match status" value="1"/>
</dbReference>
<sequence length="126" mass="14009">MQTKAPTKLSAMFSGTQDKCSACNKTVYPLEKVTLEGESYHKSCFRCAHGGCPLTHSSYAALDGILYCKVHFQQLFMEKGNYQHVKDATHKKSAGEYQDDVPAKAEEAEADEQPKEEADPETQEQS</sequence>
<evidence type="ECO:0000256" key="4">
    <source>
        <dbReference type="PROSITE-ProRule" id="PRU00125"/>
    </source>
</evidence>
<accession>A0AAD1ZBV5</accession>
<dbReference type="GO" id="GO:0046872">
    <property type="term" value="F:metal ion binding"/>
    <property type="evidence" value="ECO:0007669"/>
    <property type="project" value="UniProtKB-KW"/>
</dbReference>
<dbReference type="SMART" id="SM00132">
    <property type="entry name" value="LIM"/>
    <property type="match status" value="1"/>
</dbReference>
<dbReference type="InterPro" id="IPR001781">
    <property type="entry name" value="Znf_LIM"/>
</dbReference>
<dbReference type="EMBL" id="OU503042">
    <property type="protein sequence ID" value="CAI9764835.1"/>
    <property type="molecule type" value="Genomic_DNA"/>
</dbReference>
<dbReference type="Pfam" id="PF00412">
    <property type="entry name" value="LIM"/>
    <property type="match status" value="1"/>
</dbReference>
<evidence type="ECO:0000256" key="2">
    <source>
        <dbReference type="ARBA" id="ARBA00022833"/>
    </source>
</evidence>
<evidence type="ECO:0000313" key="7">
    <source>
        <dbReference type="EMBL" id="CAI9764835.1"/>
    </source>
</evidence>
<reference evidence="7" key="1">
    <citation type="submission" date="2023-05" db="EMBL/GenBank/DDBJ databases">
        <authorList>
            <person name="Huff M."/>
        </authorList>
    </citation>
    <scope>NUCLEOTIDE SEQUENCE</scope>
</reference>
<dbReference type="AlphaFoldDB" id="A0AAD1ZBV5"/>
<name>A0AAD1ZBV5_9LAMI</name>
<keyword evidence="2 4" id="KW-0862">Zinc</keyword>
<keyword evidence="3 4" id="KW-0440">LIM domain</keyword>
<dbReference type="PROSITE" id="PS50023">
    <property type="entry name" value="LIM_DOMAIN_2"/>
    <property type="match status" value="1"/>
</dbReference>
<proteinExistence type="predicted"/>
<organism evidence="7 8">
    <name type="scientific">Fraxinus pennsylvanica</name>
    <dbReference type="NCBI Taxonomy" id="56036"/>
    <lineage>
        <taxon>Eukaryota</taxon>
        <taxon>Viridiplantae</taxon>
        <taxon>Streptophyta</taxon>
        <taxon>Embryophyta</taxon>
        <taxon>Tracheophyta</taxon>
        <taxon>Spermatophyta</taxon>
        <taxon>Magnoliopsida</taxon>
        <taxon>eudicotyledons</taxon>
        <taxon>Gunneridae</taxon>
        <taxon>Pentapetalae</taxon>
        <taxon>asterids</taxon>
        <taxon>lamiids</taxon>
        <taxon>Lamiales</taxon>
        <taxon>Oleaceae</taxon>
        <taxon>Oleeae</taxon>
        <taxon>Fraxinus</taxon>
    </lineage>
</organism>
<protein>
    <recommendedName>
        <fullName evidence="6">LIM zinc-binding domain-containing protein</fullName>
    </recommendedName>
</protein>
<keyword evidence="1 4" id="KW-0479">Metal-binding</keyword>
<dbReference type="GO" id="GO:0051015">
    <property type="term" value="F:actin filament binding"/>
    <property type="evidence" value="ECO:0007669"/>
    <property type="project" value="UniProtKB-ARBA"/>
</dbReference>
<evidence type="ECO:0000256" key="5">
    <source>
        <dbReference type="SAM" id="MobiDB-lite"/>
    </source>
</evidence>
<dbReference type="Proteomes" id="UP000834106">
    <property type="component" value="Chromosome 7"/>
</dbReference>
<gene>
    <name evidence="7" type="ORF">FPE_LOCUS12265</name>
</gene>
<dbReference type="SUPFAM" id="SSF57716">
    <property type="entry name" value="Glucocorticoid receptor-like (DNA-binding domain)"/>
    <property type="match status" value="2"/>
</dbReference>
<feature type="region of interest" description="Disordered" evidence="5">
    <location>
        <begin position="87"/>
        <end position="126"/>
    </location>
</feature>